<evidence type="ECO:0000313" key="3">
    <source>
        <dbReference type="Proteomes" id="UP001597561"/>
    </source>
</evidence>
<keyword evidence="1" id="KW-0812">Transmembrane</keyword>
<keyword evidence="1" id="KW-1133">Transmembrane helix</keyword>
<gene>
    <name evidence="2" type="ORF">ACFS5P_09885</name>
</gene>
<evidence type="ECO:0000256" key="1">
    <source>
        <dbReference type="SAM" id="Phobius"/>
    </source>
</evidence>
<protein>
    <submittedName>
        <fullName evidence="2">Uncharacterized protein</fullName>
    </submittedName>
</protein>
<evidence type="ECO:0000313" key="2">
    <source>
        <dbReference type="EMBL" id="MFD2912184.1"/>
    </source>
</evidence>
<name>A0ABW5ZGT7_9BACL</name>
<dbReference type="Proteomes" id="UP001597561">
    <property type="component" value="Unassembled WGS sequence"/>
</dbReference>
<keyword evidence="1" id="KW-0472">Membrane</keyword>
<feature type="transmembrane region" description="Helical" evidence="1">
    <location>
        <begin position="51"/>
        <end position="68"/>
    </location>
</feature>
<comment type="caution">
    <text evidence="2">The sequence shown here is derived from an EMBL/GenBank/DDBJ whole genome shotgun (WGS) entry which is preliminary data.</text>
</comment>
<feature type="transmembrane region" description="Helical" evidence="1">
    <location>
        <begin position="7"/>
        <end position="31"/>
    </location>
</feature>
<proteinExistence type="predicted"/>
<accession>A0ABW5ZGT7</accession>
<organism evidence="2 3">
    <name type="scientific">Jeotgalibacillus terrae</name>
    <dbReference type="NCBI Taxonomy" id="587735"/>
    <lineage>
        <taxon>Bacteria</taxon>
        <taxon>Bacillati</taxon>
        <taxon>Bacillota</taxon>
        <taxon>Bacilli</taxon>
        <taxon>Bacillales</taxon>
        <taxon>Caryophanaceae</taxon>
        <taxon>Jeotgalibacillus</taxon>
    </lineage>
</organism>
<dbReference type="EMBL" id="JBHUPG010000019">
    <property type="protein sequence ID" value="MFD2912184.1"/>
    <property type="molecule type" value="Genomic_DNA"/>
</dbReference>
<reference evidence="3" key="1">
    <citation type="journal article" date="2019" name="Int. J. Syst. Evol. Microbiol.">
        <title>The Global Catalogue of Microorganisms (GCM) 10K type strain sequencing project: providing services to taxonomists for standard genome sequencing and annotation.</title>
        <authorList>
            <consortium name="The Broad Institute Genomics Platform"/>
            <consortium name="The Broad Institute Genome Sequencing Center for Infectious Disease"/>
            <person name="Wu L."/>
            <person name="Ma J."/>
        </authorList>
    </citation>
    <scope>NUCLEOTIDE SEQUENCE [LARGE SCALE GENOMIC DNA]</scope>
    <source>
        <strain evidence="3">KCTC 13528</strain>
    </source>
</reference>
<dbReference type="RefSeq" id="WP_204728750.1">
    <property type="nucleotide sequence ID" value="NZ_JAFBDK010000005.1"/>
</dbReference>
<keyword evidence="3" id="KW-1185">Reference proteome</keyword>
<sequence>MKKYAVFILSLAILYISYQIISGLVLTALYVPDLSMGIISTSGEVAFGGSPAIHFLAILLIATIAYFLSQKMIRTT</sequence>